<organism evidence="1 2">
    <name type="scientific">Danionella cerebrum</name>
    <dbReference type="NCBI Taxonomy" id="2873325"/>
    <lineage>
        <taxon>Eukaryota</taxon>
        <taxon>Metazoa</taxon>
        <taxon>Chordata</taxon>
        <taxon>Craniata</taxon>
        <taxon>Vertebrata</taxon>
        <taxon>Euteleostomi</taxon>
        <taxon>Actinopterygii</taxon>
        <taxon>Neopterygii</taxon>
        <taxon>Teleostei</taxon>
        <taxon>Ostariophysi</taxon>
        <taxon>Cypriniformes</taxon>
        <taxon>Danionidae</taxon>
        <taxon>Danioninae</taxon>
        <taxon>Danionella</taxon>
    </lineage>
</organism>
<name>A0A553PZ92_9TELE</name>
<proteinExistence type="predicted"/>
<sequence length="84" mass="9159">MFGLKAPVYFMPGQWRALLKFSISRSAPRVRSTLHPPGVSGVRGCVFGAEEHVSPCPLTEAPRSELMHYSWSSIKGGAVGAHDY</sequence>
<gene>
    <name evidence="1" type="ORF">DNTS_003981</name>
</gene>
<protein>
    <submittedName>
        <fullName evidence="1">Uncharacterized protein</fullName>
    </submittedName>
</protein>
<dbReference type="Proteomes" id="UP000316079">
    <property type="component" value="Unassembled WGS sequence"/>
</dbReference>
<dbReference type="EMBL" id="SRMA01026507">
    <property type="protein sequence ID" value="TRY83003.1"/>
    <property type="molecule type" value="Genomic_DNA"/>
</dbReference>
<accession>A0A553PZ92</accession>
<keyword evidence="2" id="KW-1185">Reference proteome</keyword>
<comment type="caution">
    <text evidence="1">The sequence shown here is derived from an EMBL/GenBank/DDBJ whole genome shotgun (WGS) entry which is preliminary data.</text>
</comment>
<reference evidence="1 2" key="1">
    <citation type="journal article" date="2019" name="Sci. Data">
        <title>Hybrid genome assembly and annotation of Danionella translucida.</title>
        <authorList>
            <person name="Kadobianskyi M."/>
            <person name="Schulze L."/>
            <person name="Schuelke M."/>
            <person name="Judkewitz B."/>
        </authorList>
    </citation>
    <scope>NUCLEOTIDE SEQUENCE [LARGE SCALE GENOMIC DNA]</scope>
    <source>
        <strain evidence="1 2">Bolton</strain>
    </source>
</reference>
<dbReference type="AlphaFoldDB" id="A0A553PZ92"/>
<evidence type="ECO:0000313" key="1">
    <source>
        <dbReference type="EMBL" id="TRY83003.1"/>
    </source>
</evidence>
<evidence type="ECO:0000313" key="2">
    <source>
        <dbReference type="Proteomes" id="UP000316079"/>
    </source>
</evidence>